<dbReference type="InterPro" id="IPR002165">
    <property type="entry name" value="Plexin_repeat"/>
</dbReference>
<keyword evidence="7" id="KW-0325">Glycoprotein</keyword>
<feature type="compositionally biased region" description="Low complexity" evidence="8">
    <location>
        <begin position="378"/>
        <end position="388"/>
    </location>
</feature>
<evidence type="ECO:0000313" key="11">
    <source>
        <dbReference type="EMBL" id="KAG8446784.1"/>
    </source>
</evidence>
<keyword evidence="12" id="KW-1185">Reference proteome</keyword>
<evidence type="ECO:0000256" key="9">
    <source>
        <dbReference type="SAM" id="SignalP"/>
    </source>
</evidence>
<dbReference type="AlphaFoldDB" id="A0A8T2JTH7"/>
<evidence type="ECO:0000256" key="6">
    <source>
        <dbReference type="ARBA" id="ARBA00023136"/>
    </source>
</evidence>
<dbReference type="GO" id="GO:0016020">
    <property type="term" value="C:membrane"/>
    <property type="evidence" value="ECO:0007669"/>
    <property type="project" value="UniProtKB-SubCell"/>
</dbReference>
<proteinExistence type="inferred from homology"/>
<dbReference type="Pfam" id="PF01437">
    <property type="entry name" value="PSI"/>
    <property type="match status" value="1"/>
</dbReference>
<feature type="compositionally biased region" description="Polar residues" evidence="8">
    <location>
        <begin position="365"/>
        <end position="377"/>
    </location>
</feature>
<evidence type="ECO:0000256" key="5">
    <source>
        <dbReference type="ARBA" id="ARBA00022989"/>
    </source>
</evidence>
<evidence type="ECO:0000256" key="1">
    <source>
        <dbReference type="ARBA" id="ARBA00004479"/>
    </source>
</evidence>
<evidence type="ECO:0000256" key="4">
    <source>
        <dbReference type="ARBA" id="ARBA00022729"/>
    </source>
</evidence>
<comment type="caution">
    <text evidence="11">The sequence shown here is derived from an EMBL/GenBank/DDBJ whole genome shotgun (WGS) entry which is preliminary data.</text>
</comment>
<evidence type="ECO:0000256" key="2">
    <source>
        <dbReference type="ARBA" id="ARBA00010297"/>
    </source>
</evidence>
<keyword evidence="5" id="KW-1133">Transmembrane helix</keyword>
<organism evidence="11 12">
    <name type="scientific">Hymenochirus boettgeri</name>
    <name type="common">Congo dwarf clawed frog</name>
    <dbReference type="NCBI Taxonomy" id="247094"/>
    <lineage>
        <taxon>Eukaryota</taxon>
        <taxon>Metazoa</taxon>
        <taxon>Chordata</taxon>
        <taxon>Craniata</taxon>
        <taxon>Vertebrata</taxon>
        <taxon>Euteleostomi</taxon>
        <taxon>Amphibia</taxon>
        <taxon>Batrachia</taxon>
        <taxon>Anura</taxon>
        <taxon>Pipoidea</taxon>
        <taxon>Pipidae</taxon>
        <taxon>Pipinae</taxon>
        <taxon>Hymenochirus</taxon>
    </lineage>
</organism>
<keyword evidence="4 9" id="KW-0732">Signal</keyword>
<protein>
    <recommendedName>
        <fullName evidence="10">PSI domain-containing protein</fullName>
    </recommendedName>
</protein>
<sequence>MVWVCALLLLLFTSSDGNGRSSDPLSKMDHNTLKRRSLESHFMRMQRDINKEDNSTEVRISQDMGGNSLSIDTLPDNQTQVIEDSYNYYTSRLFGYPEHRGLELWVDLLQEKSNKARVHSILSNTHRQASRVGLSFEFPFYGHPMRHVTIATGGFIFMGDVLHRMLTATQYVAPLMANFNPGFSTNSTISYRDNGTSFIVQWDKVPLHEKEDAGGFTFQAALHKDGRIVFGYKEIPLSVQDISSSQHPVKAGLSDAFMLLNNGPDVPESRRRTIYEYHKVQLNLSKIGSHTAVEFTPMPTCLQQTNCKQCVNAVPNFHCTWCHVLNRCSSGFDRYRQDWVTYGCDEQSKSKTCDVLFEPYAVTDNPHSPASSEGNLWTSTSSVLSESLTTEDDTKMTQYAGD</sequence>
<keyword evidence="3" id="KW-0812">Transmembrane</keyword>
<dbReference type="InterPro" id="IPR016201">
    <property type="entry name" value="PSI"/>
</dbReference>
<feature type="region of interest" description="Disordered" evidence="8">
    <location>
        <begin position="364"/>
        <end position="402"/>
    </location>
</feature>
<dbReference type="EMBL" id="JAACNH010000003">
    <property type="protein sequence ID" value="KAG8446784.1"/>
    <property type="molecule type" value="Genomic_DNA"/>
</dbReference>
<feature type="signal peptide" evidence="9">
    <location>
        <begin position="1"/>
        <end position="19"/>
    </location>
</feature>
<evidence type="ECO:0000313" key="12">
    <source>
        <dbReference type="Proteomes" id="UP000812440"/>
    </source>
</evidence>
<dbReference type="OrthoDB" id="6285106at2759"/>
<dbReference type="SMART" id="SM00423">
    <property type="entry name" value="PSI"/>
    <property type="match status" value="1"/>
</dbReference>
<dbReference type="Proteomes" id="UP000812440">
    <property type="component" value="Chromosome 8_10"/>
</dbReference>
<name>A0A8T2JTH7_9PIPI</name>
<evidence type="ECO:0000259" key="10">
    <source>
        <dbReference type="SMART" id="SM00423"/>
    </source>
</evidence>
<feature type="non-terminal residue" evidence="11">
    <location>
        <position position="402"/>
    </location>
</feature>
<dbReference type="InterPro" id="IPR031152">
    <property type="entry name" value="PLXDC"/>
</dbReference>
<accession>A0A8T2JTH7</accession>
<dbReference type="PANTHER" id="PTHR13055">
    <property type="entry name" value="TUMOR ENDOTHELIAL MARKER 7 RELATED"/>
    <property type="match status" value="1"/>
</dbReference>
<keyword evidence="6" id="KW-0472">Membrane</keyword>
<dbReference type="PANTHER" id="PTHR13055:SF10">
    <property type="entry name" value="PLEXIN DOMAIN-CONTAINING PROTEIN 1"/>
    <property type="match status" value="1"/>
</dbReference>
<evidence type="ECO:0000256" key="3">
    <source>
        <dbReference type="ARBA" id="ARBA00022692"/>
    </source>
</evidence>
<reference evidence="11" key="1">
    <citation type="thesis" date="2020" institute="ProQuest LLC" country="789 East Eisenhower Parkway, Ann Arbor, MI, USA">
        <title>Comparative Genomics and Chromosome Evolution.</title>
        <authorList>
            <person name="Mudd A.B."/>
        </authorList>
    </citation>
    <scope>NUCLEOTIDE SEQUENCE</scope>
    <source>
        <strain evidence="11">Female2</strain>
        <tissue evidence="11">Blood</tissue>
    </source>
</reference>
<evidence type="ECO:0000256" key="7">
    <source>
        <dbReference type="ARBA" id="ARBA00023180"/>
    </source>
</evidence>
<evidence type="ECO:0000256" key="8">
    <source>
        <dbReference type="SAM" id="MobiDB-lite"/>
    </source>
</evidence>
<feature type="domain" description="PSI" evidence="10">
    <location>
        <begin position="300"/>
        <end position="345"/>
    </location>
</feature>
<comment type="similarity">
    <text evidence="2">Belongs to the plexin family.</text>
</comment>
<comment type="subcellular location">
    <subcellularLocation>
        <location evidence="1">Membrane</location>
        <topology evidence="1">Single-pass type I membrane protein</topology>
    </subcellularLocation>
</comment>
<gene>
    <name evidence="11" type="ORF">GDO86_014300</name>
</gene>
<feature type="chain" id="PRO_5035879647" description="PSI domain-containing protein" evidence="9">
    <location>
        <begin position="20"/>
        <end position="402"/>
    </location>
</feature>